<keyword evidence="11" id="KW-0793">Thylakoid</keyword>
<dbReference type="Pfam" id="PF00430">
    <property type="entry name" value="ATP-synt_B"/>
    <property type="match status" value="1"/>
</dbReference>
<protein>
    <recommendedName>
        <fullName evidence="11">ATP synthase subunit b</fullName>
    </recommendedName>
    <alternativeName>
        <fullName evidence="11">ATP synthase F(0) sector subunit b</fullName>
    </alternativeName>
    <alternativeName>
        <fullName evidence="11">ATPase subunit I</fullName>
    </alternativeName>
    <alternativeName>
        <fullName evidence="11">F-type ATPase subunit b</fullName>
        <shortName evidence="11">F-ATPase subunit b</shortName>
    </alternativeName>
</protein>
<dbReference type="CDD" id="cd06503">
    <property type="entry name" value="ATP-synt_Fo_b"/>
    <property type="match status" value="1"/>
</dbReference>
<comment type="function">
    <text evidence="9 11">F(1)F(0) ATP synthase produces ATP from ADP in the presence of a proton or sodium gradient. F-type ATPases consist of two structural domains, F(1) containing the extramembraneous catalytic core and F(0) containing the membrane proton channel, linked together by a central stalk and a peripheral stalk. During catalysis, ATP synthesis in the catalytic domain of F(1) is coupled via a rotary mechanism of the central stalk subunits to proton translocation.</text>
</comment>
<evidence type="ECO:0000256" key="13">
    <source>
        <dbReference type="SAM" id="Coils"/>
    </source>
</evidence>
<dbReference type="GO" id="GO:0045259">
    <property type="term" value="C:proton-transporting ATP synthase complex"/>
    <property type="evidence" value="ECO:0007669"/>
    <property type="project" value="UniProtKB-KW"/>
</dbReference>
<evidence type="ECO:0000256" key="4">
    <source>
        <dbReference type="ARBA" id="ARBA00022781"/>
    </source>
</evidence>
<dbReference type="GO" id="GO:0012505">
    <property type="term" value="C:endomembrane system"/>
    <property type="evidence" value="ECO:0007669"/>
    <property type="project" value="UniProtKB-SubCell"/>
</dbReference>
<dbReference type="InterPro" id="IPR002146">
    <property type="entry name" value="ATP_synth_b/b'su_bac/chlpt"/>
</dbReference>
<dbReference type="Gene3D" id="1.20.5.620">
    <property type="entry name" value="F1F0 ATP synthase subunit B, membrane domain"/>
    <property type="match status" value="1"/>
</dbReference>
<evidence type="ECO:0000256" key="5">
    <source>
        <dbReference type="ARBA" id="ARBA00022989"/>
    </source>
</evidence>
<dbReference type="EMBL" id="CP030139">
    <property type="protein sequence ID" value="AZB71495.1"/>
    <property type="molecule type" value="Genomic_DNA"/>
</dbReference>
<keyword evidence="6 11" id="KW-0406">Ion transport</keyword>
<dbReference type="PANTHER" id="PTHR34264:SF3">
    <property type="entry name" value="ATP SYNTHASE SUBUNIT B, CHLOROPLASTIC"/>
    <property type="match status" value="1"/>
</dbReference>
<comment type="subcellular location">
    <subcellularLocation>
        <location evidence="11">Cellular thylakoid membrane</location>
        <topology evidence="11">Single-pass membrane protein</topology>
    </subcellularLocation>
    <subcellularLocation>
        <location evidence="10">Endomembrane system</location>
        <topology evidence="10">Single-pass membrane protein</topology>
    </subcellularLocation>
</comment>
<keyword evidence="1 11" id="KW-0813">Transport</keyword>
<gene>
    <name evidence="11" type="primary">atpF</name>
    <name evidence="14" type="ORF">DOP62_01015</name>
</gene>
<feature type="transmembrane region" description="Helical" evidence="11">
    <location>
        <begin position="26"/>
        <end position="44"/>
    </location>
</feature>
<dbReference type="PANTHER" id="PTHR34264">
    <property type="entry name" value="ATP SYNTHASE SUBUNIT B, CHLOROPLASTIC"/>
    <property type="match status" value="1"/>
</dbReference>
<name>A0AAN1QLW2_SYNEL</name>
<evidence type="ECO:0000313" key="14">
    <source>
        <dbReference type="EMBL" id="AZB71495.1"/>
    </source>
</evidence>
<evidence type="ECO:0000256" key="3">
    <source>
        <dbReference type="ARBA" id="ARBA00022692"/>
    </source>
</evidence>
<keyword evidence="7 11" id="KW-0472">Membrane</keyword>
<evidence type="ECO:0000256" key="1">
    <source>
        <dbReference type="ARBA" id="ARBA00022448"/>
    </source>
</evidence>
<comment type="subunit">
    <text evidence="11">F-type ATPases have 2 components, F(1) - the catalytic core - and F(0) - the membrane proton channel. F(1) has five subunits: alpha(3), beta(3), gamma(1), delta(1), epsilon(1). F(0) has four main subunits: a(1), b(1), b'(1) and c(10-14). The alpha and beta chains form an alternating ring which encloses part of the gamma chain. F(1) is attached to F(0) by a central stalk formed by the gamma and epsilon chains, while a peripheral stalk is formed by the delta, b and b' chains.</text>
</comment>
<dbReference type="HAMAP" id="MF_01398">
    <property type="entry name" value="ATP_synth_b_bprime"/>
    <property type="match status" value="1"/>
</dbReference>
<evidence type="ECO:0000256" key="11">
    <source>
        <dbReference type="HAMAP-Rule" id="MF_01398"/>
    </source>
</evidence>
<keyword evidence="4 11" id="KW-0375">Hydrogen ion transport</keyword>
<keyword evidence="3 11" id="KW-0812">Transmembrane</keyword>
<evidence type="ECO:0000256" key="9">
    <source>
        <dbReference type="ARBA" id="ARBA00025198"/>
    </source>
</evidence>
<evidence type="ECO:0000256" key="7">
    <source>
        <dbReference type="ARBA" id="ARBA00023136"/>
    </source>
</evidence>
<evidence type="ECO:0000256" key="8">
    <source>
        <dbReference type="ARBA" id="ARBA00023310"/>
    </source>
</evidence>
<keyword evidence="2 11" id="KW-0138">CF(0)</keyword>
<accession>A0AAN1QLW2</accession>
<evidence type="ECO:0000256" key="12">
    <source>
        <dbReference type="RuleBase" id="RU003848"/>
    </source>
</evidence>
<keyword evidence="5 11" id="KW-1133">Transmembrane helix</keyword>
<dbReference type="AlphaFoldDB" id="A0AAN1QLW2"/>
<evidence type="ECO:0000256" key="2">
    <source>
        <dbReference type="ARBA" id="ARBA00022547"/>
    </source>
</evidence>
<dbReference type="RefSeq" id="WP_208674852.1">
    <property type="nucleotide sequence ID" value="NZ_CP030139.2"/>
</dbReference>
<comment type="similarity">
    <text evidence="11 12">Belongs to the ATPase B chain family.</text>
</comment>
<feature type="coiled-coil region" evidence="13">
    <location>
        <begin position="45"/>
        <end position="93"/>
    </location>
</feature>
<keyword evidence="13" id="KW-0175">Coiled coil</keyword>
<reference evidence="14 15" key="1">
    <citation type="journal article" date="2018" name="Sci. Rep.">
        <title>Genome Features and Biochemical Characteristics of a Robust, Fast Growing and Naturally Transformable Cyanobacterium Synechococcus elongatus PCC 11801 Isolated from India.</title>
        <authorList>
            <person name="Jaiswal D."/>
            <person name="Sengupta A."/>
            <person name="Sohoni S."/>
            <person name="Sengupta S."/>
            <person name="Phadnavis A.G."/>
            <person name="Pakrasi H.B."/>
            <person name="Wangikar P.P."/>
        </authorList>
    </citation>
    <scope>NUCLEOTIDE SEQUENCE [LARGE SCALE GENOMIC DNA]</scope>
    <source>
        <strain evidence="14 15">PCC 11801</strain>
    </source>
</reference>
<organism evidence="14 15">
    <name type="scientific">Synechococcus elongatus PCC 11801</name>
    <dbReference type="NCBI Taxonomy" id="2219813"/>
    <lineage>
        <taxon>Bacteria</taxon>
        <taxon>Bacillati</taxon>
        <taxon>Cyanobacteriota</taxon>
        <taxon>Cyanophyceae</taxon>
        <taxon>Synechococcales</taxon>
        <taxon>Synechococcaceae</taxon>
        <taxon>Synechococcus</taxon>
    </lineage>
</organism>
<evidence type="ECO:0000256" key="6">
    <source>
        <dbReference type="ARBA" id="ARBA00023065"/>
    </source>
</evidence>
<evidence type="ECO:0000313" key="15">
    <source>
        <dbReference type="Proteomes" id="UP000267249"/>
    </source>
</evidence>
<dbReference type="GO" id="GO:0031676">
    <property type="term" value="C:plasma membrane-derived thylakoid membrane"/>
    <property type="evidence" value="ECO:0007669"/>
    <property type="project" value="UniProtKB-SubCell"/>
</dbReference>
<keyword evidence="8 11" id="KW-0066">ATP synthesis</keyword>
<dbReference type="Proteomes" id="UP000267249">
    <property type="component" value="Chromosome"/>
</dbReference>
<proteinExistence type="inferred from homology"/>
<dbReference type="SUPFAM" id="SSF81573">
    <property type="entry name" value="F1F0 ATP synthase subunit B, membrane domain"/>
    <property type="match status" value="1"/>
</dbReference>
<dbReference type="GO" id="GO:0046933">
    <property type="term" value="F:proton-transporting ATP synthase activity, rotational mechanism"/>
    <property type="evidence" value="ECO:0007669"/>
    <property type="project" value="UniProtKB-UniRule"/>
</dbReference>
<sequence length="171" mass="18755">MSSWILLAHAETSGFGLNLDLFETNLINLAIIIGLLVYAGRGFLGNLLSNRRAAIEAEIREVEEKLASSAQALSEAQKQLKEAESEAARLLAEAKTRAAAVRQEILDKAAVDVERLKATAAQDVSTEQQRVLDELRRYAVAQALSRVETQLSQQLDEAAQQRLIDRSLATL</sequence>
<evidence type="ECO:0000256" key="10">
    <source>
        <dbReference type="ARBA" id="ARBA00037847"/>
    </source>
</evidence>
<dbReference type="NCBIfam" id="NF005606">
    <property type="entry name" value="PRK07352.1"/>
    <property type="match status" value="1"/>
</dbReference>
<comment type="function">
    <text evidence="11">Component of the F(0) channel, it forms part of the peripheral stalk, linking F(1) to F(0).</text>
</comment>
<dbReference type="InterPro" id="IPR028987">
    <property type="entry name" value="ATP_synth_B-like_membr_sf"/>
</dbReference>